<dbReference type="RefSeq" id="WP_137644510.1">
    <property type="nucleotide sequence ID" value="NZ_BAABRM010000005.1"/>
</dbReference>
<dbReference type="InterPro" id="IPR036188">
    <property type="entry name" value="FAD/NAD-bd_sf"/>
</dbReference>
<dbReference type="SUPFAM" id="SSF51905">
    <property type="entry name" value="FAD/NAD(P)-binding domain"/>
    <property type="match status" value="1"/>
</dbReference>
<evidence type="ECO:0000256" key="1">
    <source>
        <dbReference type="ARBA" id="ARBA00001974"/>
    </source>
</evidence>
<keyword evidence="3" id="KW-0274">FAD</keyword>
<dbReference type="InterPro" id="IPR027477">
    <property type="entry name" value="Succ_DH/fumarate_Rdtase_cat_sf"/>
</dbReference>
<keyword evidence="2" id="KW-0285">Flavoprotein</keyword>
<organism evidence="6 7">
    <name type="scientific">Lactiplantibacillus plajomi</name>
    <dbReference type="NCBI Taxonomy" id="1457217"/>
    <lineage>
        <taxon>Bacteria</taxon>
        <taxon>Bacillati</taxon>
        <taxon>Bacillota</taxon>
        <taxon>Bacilli</taxon>
        <taxon>Lactobacillales</taxon>
        <taxon>Lactobacillaceae</taxon>
        <taxon>Lactiplantibacillus</taxon>
    </lineage>
</organism>
<evidence type="ECO:0000256" key="2">
    <source>
        <dbReference type="ARBA" id="ARBA00022630"/>
    </source>
</evidence>
<dbReference type="Gene3D" id="3.90.700.10">
    <property type="entry name" value="Succinate dehydrogenase/fumarate reductase flavoprotein, catalytic domain"/>
    <property type="match status" value="1"/>
</dbReference>
<evidence type="ECO:0000256" key="4">
    <source>
        <dbReference type="ARBA" id="ARBA00023002"/>
    </source>
</evidence>
<dbReference type="PANTHER" id="PTHR43400">
    <property type="entry name" value="FUMARATE REDUCTASE"/>
    <property type="match status" value="1"/>
</dbReference>
<dbReference type="Pfam" id="PF00890">
    <property type="entry name" value="FAD_binding_2"/>
    <property type="match status" value="1"/>
</dbReference>
<dbReference type="Proteomes" id="UP001589855">
    <property type="component" value="Unassembled WGS sequence"/>
</dbReference>
<dbReference type="EMBL" id="JBHLUK010000074">
    <property type="protein sequence ID" value="MFC0424747.1"/>
    <property type="molecule type" value="Genomic_DNA"/>
</dbReference>
<dbReference type="Gene3D" id="3.50.50.60">
    <property type="entry name" value="FAD/NAD(P)-binding domain"/>
    <property type="match status" value="1"/>
</dbReference>
<keyword evidence="4" id="KW-0560">Oxidoreductase</keyword>
<reference evidence="6 7" key="1">
    <citation type="submission" date="2024-09" db="EMBL/GenBank/DDBJ databases">
        <authorList>
            <person name="Sun Q."/>
            <person name="Mori K."/>
        </authorList>
    </citation>
    <scope>NUCLEOTIDE SEQUENCE [LARGE SCALE GENOMIC DNA]</scope>
    <source>
        <strain evidence="6 7">TBRC 4575</strain>
    </source>
</reference>
<feature type="domain" description="FAD-dependent oxidoreductase 2 FAD-binding" evidence="5">
    <location>
        <begin position="8"/>
        <end position="462"/>
    </location>
</feature>
<dbReference type="PANTHER" id="PTHR43400:SF7">
    <property type="entry name" value="FAD-DEPENDENT OXIDOREDUCTASE 2 FAD BINDING DOMAIN-CONTAINING PROTEIN"/>
    <property type="match status" value="1"/>
</dbReference>
<sequence length="497" mass="53735">MKALSTTVVIVGSGSAGISAGFELYQQGTPFILLERGEQVGGAGKFGAHGVFAINSKQQRAKHVAYGYADAFKGLTDYNHFFVNGELLARFLKESGENIDRLAEMGLPVTVEQSEQKAHLNDPLVYHKFNDFKKKMTNWDKLPDKFRAAGNQVLTGMAAVDVEYDDGLKAVIDEDADGNRTRIAAKKVIFADGGYCGSPEMMAAKYADNAALLNLGERKADGTGIRLAAKLGANTDHNPVLFAHGCAPSLSINPMRRDSSVETLTNLPLLWVDQTANRFVDENVVYDFAMWANAAHNVGGQYYVLVDQKTLDQFRTQEVAMEDTFERQFCDVGETPKTTVGPLPNIQKDFDAAMTSGEVVKGTSVADLAAKLGLPLAALRRSLKVYNQAVESKDDAVFLKAADALQFTVDDGPIYAIVEHCAILGTLDGVNVDRNCQAVGKTGLPIKDIYLVGNNVNGLYSDGYPSYEGIANGFAFVSGWIAAKEAVKSLKQESVEA</sequence>
<protein>
    <submittedName>
        <fullName evidence="6">FAD-binding protein</fullName>
    </submittedName>
</protein>
<evidence type="ECO:0000256" key="3">
    <source>
        <dbReference type="ARBA" id="ARBA00022827"/>
    </source>
</evidence>
<evidence type="ECO:0000259" key="5">
    <source>
        <dbReference type="Pfam" id="PF00890"/>
    </source>
</evidence>
<dbReference type="InterPro" id="IPR003953">
    <property type="entry name" value="FAD-dep_OxRdtase_2_FAD-bd"/>
</dbReference>
<comment type="caution">
    <text evidence="6">The sequence shown here is derived from an EMBL/GenBank/DDBJ whole genome shotgun (WGS) entry which is preliminary data.</text>
</comment>
<comment type="cofactor">
    <cofactor evidence="1">
        <name>FAD</name>
        <dbReference type="ChEBI" id="CHEBI:57692"/>
    </cofactor>
</comment>
<name>A0ABV6K6D4_9LACO</name>
<keyword evidence="7" id="KW-1185">Reference proteome</keyword>
<evidence type="ECO:0000313" key="6">
    <source>
        <dbReference type="EMBL" id="MFC0424747.1"/>
    </source>
</evidence>
<gene>
    <name evidence="6" type="ORF">ACFFGS_11490</name>
</gene>
<dbReference type="InterPro" id="IPR050315">
    <property type="entry name" value="FAD-oxidoreductase_2"/>
</dbReference>
<evidence type="ECO:0000313" key="7">
    <source>
        <dbReference type="Proteomes" id="UP001589855"/>
    </source>
</evidence>
<dbReference type="SUPFAM" id="SSF56425">
    <property type="entry name" value="Succinate dehydrogenase/fumarate reductase flavoprotein, catalytic domain"/>
    <property type="match status" value="1"/>
</dbReference>
<accession>A0ABV6K6D4</accession>
<proteinExistence type="predicted"/>